<dbReference type="OrthoDB" id="7279125at2"/>
<dbReference type="InterPro" id="IPR027417">
    <property type="entry name" value="P-loop_NTPase"/>
</dbReference>
<dbReference type="RefSeq" id="WP_094507415.1">
    <property type="nucleotide sequence ID" value="NZ_JBHEEK010000015.1"/>
</dbReference>
<dbReference type="CDD" id="cd01983">
    <property type="entry name" value="SIMIBI"/>
    <property type="match status" value="1"/>
</dbReference>
<dbReference type="Gene3D" id="3.40.50.300">
    <property type="entry name" value="P-loop containing nucleotide triphosphate hydrolases"/>
    <property type="match status" value="1"/>
</dbReference>
<protein>
    <submittedName>
        <fullName evidence="2">CobQ/CobB/MinD/ParA nucleotide binding domain protein</fullName>
    </submittedName>
</protein>
<sequence length="266" mass="29750">MKSPSTPIESYLYNSIKDGVKNLILIHGDKGGVGKSIFALILIQLCLEKGLKVAVIDFDYVNDDVYKASDNVVARYKFEGVNENSWGKASAVTNSVDADVFVVNLPAQAEQFIAKHGSTWIGVMQKFMNVFTVWVYGKTKDSFNALGRYTVLKTGEPIFVAKSQFLPGSDEGFMQLEEKMASDKPFKLRGGSTFDFVEFPKSLTEKITFGSKNSEAKTERWSVERFLKENEGTWEGGFNYANVQKALEVMRGNLGFAEKDEDFDNE</sequence>
<gene>
    <name evidence="2" type="ORF">CEV31_4263</name>
</gene>
<evidence type="ECO:0000313" key="2">
    <source>
        <dbReference type="EMBL" id="OYR18251.1"/>
    </source>
</evidence>
<reference evidence="2 3" key="1">
    <citation type="submission" date="2017-07" db="EMBL/GenBank/DDBJ databases">
        <title>Phylogenetic study on the rhizospheric bacterium Ochrobactrum sp. A44.</title>
        <authorList>
            <person name="Krzyzanowska D.M."/>
            <person name="Ossowicki A."/>
            <person name="Rajewska M."/>
            <person name="Maciag T."/>
            <person name="Kaczynski Z."/>
            <person name="Czerwicka M."/>
            <person name="Jafra S."/>
        </authorList>
    </citation>
    <scope>NUCLEOTIDE SEQUENCE [LARGE SCALE GENOMIC DNA]</scope>
    <source>
        <strain evidence="2 3">DSM 7216</strain>
    </source>
</reference>
<dbReference type="InterPro" id="IPR002586">
    <property type="entry name" value="CobQ/CobB/MinD/ParA_Nub-bd_dom"/>
</dbReference>
<proteinExistence type="predicted"/>
<accession>A0A256FV01</accession>
<dbReference type="SUPFAM" id="SSF52540">
    <property type="entry name" value="P-loop containing nucleoside triphosphate hydrolases"/>
    <property type="match status" value="1"/>
</dbReference>
<organism evidence="2 3">
    <name type="scientific">Brucella thiophenivorans</name>
    <dbReference type="NCBI Taxonomy" id="571255"/>
    <lineage>
        <taxon>Bacteria</taxon>
        <taxon>Pseudomonadati</taxon>
        <taxon>Pseudomonadota</taxon>
        <taxon>Alphaproteobacteria</taxon>
        <taxon>Hyphomicrobiales</taxon>
        <taxon>Brucellaceae</taxon>
        <taxon>Brucella/Ochrobactrum group</taxon>
        <taxon>Brucella</taxon>
    </lineage>
</organism>
<dbReference type="EMBL" id="NNRJ01000027">
    <property type="protein sequence ID" value="OYR18251.1"/>
    <property type="molecule type" value="Genomic_DNA"/>
</dbReference>
<dbReference type="Proteomes" id="UP000215590">
    <property type="component" value="Unassembled WGS sequence"/>
</dbReference>
<dbReference type="AlphaFoldDB" id="A0A256FV01"/>
<name>A0A256FV01_9HYPH</name>
<evidence type="ECO:0000259" key="1">
    <source>
        <dbReference type="Pfam" id="PF01656"/>
    </source>
</evidence>
<dbReference type="Pfam" id="PF01656">
    <property type="entry name" value="CbiA"/>
    <property type="match status" value="1"/>
</dbReference>
<comment type="caution">
    <text evidence="2">The sequence shown here is derived from an EMBL/GenBank/DDBJ whole genome shotgun (WGS) entry which is preliminary data.</text>
</comment>
<evidence type="ECO:0000313" key="3">
    <source>
        <dbReference type="Proteomes" id="UP000215590"/>
    </source>
</evidence>
<feature type="domain" description="CobQ/CobB/MinD/ParA nucleotide binding" evidence="1">
    <location>
        <begin position="24"/>
        <end position="60"/>
    </location>
</feature>
<keyword evidence="3" id="KW-1185">Reference proteome</keyword>